<evidence type="ECO:0000313" key="3">
    <source>
        <dbReference type="Proteomes" id="UP000321183"/>
    </source>
</evidence>
<dbReference type="Pfam" id="PF04754">
    <property type="entry name" value="Transposase_31"/>
    <property type="match status" value="1"/>
</dbReference>
<proteinExistence type="predicted"/>
<name>A0A510G8J4_9RICK</name>
<dbReference type="InterPro" id="IPR006842">
    <property type="entry name" value="Transposase_31"/>
</dbReference>
<dbReference type="KEGG" id="ras:RAS_11850"/>
<dbReference type="EMBL" id="AP019563">
    <property type="protein sequence ID" value="BBJ32076.1"/>
    <property type="molecule type" value="Genomic_DNA"/>
</dbReference>
<dbReference type="AlphaFoldDB" id="A0A510G8J4"/>
<accession>A0A510G8J4</accession>
<evidence type="ECO:0000259" key="1">
    <source>
        <dbReference type="Pfam" id="PF04754"/>
    </source>
</evidence>
<gene>
    <name evidence="2" type="ORF">RAS_11850</name>
</gene>
<feature type="domain" description="Transposase (putative) YhgA-like" evidence="1">
    <location>
        <begin position="1"/>
        <end position="59"/>
    </location>
</feature>
<sequence>MPLVYNLVIYNCKEIYNAPRNLWSLFTDSVMAKKLMTEDYQLVDLQAMSNDEIVKKKVIFTLGHSCGTLTQNYQNKNNRN</sequence>
<dbReference type="Proteomes" id="UP000321183">
    <property type="component" value="Chromosome"/>
</dbReference>
<protein>
    <recommendedName>
        <fullName evidence="1">Transposase (putative) YhgA-like domain-containing protein</fullName>
    </recommendedName>
</protein>
<reference evidence="2 3" key="1">
    <citation type="submission" date="2019-04" db="EMBL/GenBank/DDBJ databases">
        <title>Draft genome sequence of Rickettsia asiatica Maytaro1284.</title>
        <authorList>
            <person name="Thu M."/>
            <person name="Qiu Y."/>
            <person name="Nakao R."/>
        </authorList>
    </citation>
    <scope>NUCLEOTIDE SEQUENCE [LARGE SCALE GENOMIC DNA]</scope>
    <source>
        <strain evidence="2 3">Maytaro1284</strain>
    </source>
</reference>
<keyword evidence="3" id="KW-1185">Reference proteome</keyword>
<organism evidence="2 3">
    <name type="scientific">Rickettsia asiatica</name>
    <dbReference type="NCBI Taxonomy" id="238800"/>
    <lineage>
        <taxon>Bacteria</taxon>
        <taxon>Pseudomonadati</taxon>
        <taxon>Pseudomonadota</taxon>
        <taxon>Alphaproteobacteria</taxon>
        <taxon>Rickettsiales</taxon>
        <taxon>Rickettsiaceae</taxon>
        <taxon>Rickettsieae</taxon>
        <taxon>Rickettsia</taxon>
        <taxon>spotted fever group</taxon>
    </lineage>
</organism>
<evidence type="ECO:0000313" key="2">
    <source>
        <dbReference type="EMBL" id="BBJ32076.1"/>
    </source>
</evidence>